<evidence type="ECO:0000313" key="7">
    <source>
        <dbReference type="EMBL" id="KAL0178037.1"/>
    </source>
</evidence>
<sequence>YIKDFYNRTVLSRNGTGLNEEALTLMYSLTVSVFAIGGLIGSLMVGTLVTRFG</sequence>
<comment type="subcellular location">
    <subcellularLocation>
        <location evidence="1">Membrane</location>
        <topology evidence="1">Multi-pass membrane protein</topology>
    </subcellularLocation>
</comment>
<accession>A0ABD0PVJ6</accession>
<keyword evidence="2 5" id="KW-0812">Transmembrane</keyword>
<keyword evidence="8" id="KW-1185">Reference proteome</keyword>
<dbReference type="PANTHER" id="PTHR23503:SF25">
    <property type="entry name" value="MAJOR FACILITATOR SUPERFAMILY (MFS) PROFILE DOMAIN-CONTAINING PROTEIN"/>
    <property type="match status" value="1"/>
</dbReference>
<evidence type="ECO:0000313" key="8">
    <source>
        <dbReference type="Proteomes" id="UP001529510"/>
    </source>
</evidence>
<dbReference type="InterPro" id="IPR005828">
    <property type="entry name" value="MFS_sugar_transport-like"/>
</dbReference>
<feature type="non-terminal residue" evidence="7">
    <location>
        <position position="53"/>
    </location>
</feature>
<keyword evidence="3 5" id="KW-1133">Transmembrane helix</keyword>
<dbReference type="Pfam" id="PF00083">
    <property type="entry name" value="Sugar_tr"/>
    <property type="match status" value="1"/>
</dbReference>
<reference evidence="7 8" key="1">
    <citation type="submission" date="2024-05" db="EMBL/GenBank/DDBJ databases">
        <title>Genome sequencing and assembly of Indian major carp, Cirrhinus mrigala (Hamilton, 1822).</title>
        <authorList>
            <person name="Mohindra V."/>
            <person name="Chowdhury L.M."/>
            <person name="Lal K."/>
            <person name="Jena J.K."/>
        </authorList>
    </citation>
    <scope>NUCLEOTIDE SEQUENCE [LARGE SCALE GENOMIC DNA]</scope>
    <source>
        <strain evidence="7">CM1030</strain>
        <tissue evidence="7">Blood</tissue>
    </source>
</reference>
<comment type="caution">
    <text evidence="7">The sequence shown here is derived from an EMBL/GenBank/DDBJ whole genome shotgun (WGS) entry which is preliminary data.</text>
</comment>
<feature type="domain" description="Major facilitator superfamily (MFS) profile" evidence="6">
    <location>
        <begin position="1"/>
        <end position="53"/>
    </location>
</feature>
<feature type="transmembrane region" description="Helical" evidence="5">
    <location>
        <begin position="25"/>
        <end position="49"/>
    </location>
</feature>
<gene>
    <name evidence="7" type="ORF">M9458_026931</name>
</gene>
<dbReference type="InterPro" id="IPR020846">
    <property type="entry name" value="MFS_dom"/>
</dbReference>
<keyword evidence="4 5" id="KW-0472">Membrane</keyword>
<dbReference type="InterPro" id="IPR045263">
    <property type="entry name" value="GLUT"/>
</dbReference>
<dbReference type="Proteomes" id="UP001529510">
    <property type="component" value="Unassembled WGS sequence"/>
</dbReference>
<proteinExistence type="predicted"/>
<dbReference type="AlphaFoldDB" id="A0ABD0PVJ6"/>
<evidence type="ECO:0000256" key="4">
    <source>
        <dbReference type="ARBA" id="ARBA00023136"/>
    </source>
</evidence>
<evidence type="ECO:0000256" key="3">
    <source>
        <dbReference type="ARBA" id="ARBA00022989"/>
    </source>
</evidence>
<name>A0ABD0PVJ6_CIRMR</name>
<protein>
    <recommendedName>
        <fullName evidence="6">Major facilitator superfamily (MFS) profile domain-containing protein</fullName>
    </recommendedName>
</protein>
<evidence type="ECO:0000259" key="6">
    <source>
        <dbReference type="PROSITE" id="PS50850"/>
    </source>
</evidence>
<dbReference type="InterPro" id="IPR036259">
    <property type="entry name" value="MFS_trans_sf"/>
</dbReference>
<evidence type="ECO:0000256" key="1">
    <source>
        <dbReference type="ARBA" id="ARBA00004141"/>
    </source>
</evidence>
<evidence type="ECO:0000256" key="5">
    <source>
        <dbReference type="SAM" id="Phobius"/>
    </source>
</evidence>
<dbReference type="PANTHER" id="PTHR23503">
    <property type="entry name" value="SOLUTE CARRIER FAMILY 2"/>
    <property type="match status" value="1"/>
</dbReference>
<dbReference type="PROSITE" id="PS50850">
    <property type="entry name" value="MFS"/>
    <property type="match status" value="1"/>
</dbReference>
<dbReference type="EMBL" id="JAMKFB020000013">
    <property type="protein sequence ID" value="KAL0178037.1"/>
    <property type="molecule type" value="Genomic_DNA"/>
</dbReference>
<feature type="non-terminal residue" evidence="7">
    <location>
        <position position="1"/>
    </location>
</feature>
<dbReference type="GO" id="GO:0016020">
    <property type="term" value="C:membrane"/>
    <property type="evidence" value="ECO:0007669"/>
    <property type="project" value="UniProtKB-SubCell"/>
</dbReference>
<evidence type="ECO:0000256" key="2">
    <source>
        <dbReference type="ARBA" id="ARBA00022692"/>
    </source>
</evidence>
<dbReference type="Gene3D" id="1.20.1250.20">
    <property type="entry name" value="MFS general substrate transporter like domains"/>
    <property type="match status" value="1"/>
</dbReference>
<organism evidence="7 8">
    <name type="scientific">Cirrhinus mrigala</name>
    <name type="common">Mrigala</name>
    <dbReference type="NCBI Taxonomy" id="683832"/>
    <lineage>
        <taxon>Eukaryota</taxon>
        <taxon>Metazoa</taxon>
        <taxon>Chordata</taxon>
        <taxon>Craniata</taxon>
        <taxon>Vertebrata</taxon>
        <taxon>Euteleostomi</taxon>
        <taxon>Actinopterygii</taxon>
        <taxon>Neopterygii</taxon>
        <taxon>Teleostei</taxon>
        <taxon>Ostariophysi</taxon>
        <taxon>Cypriniformes</taxon>
        <taxon>Cyprinidae</taxon>
        <taxon>Labeoninae</taxon>
        <taxon>Labeonini</taxon>
        <taxon>Cirrhinus</taxon>
    </lineage>
</organism>